<evidence type="ECO:0000313" key="12">
    <source>
        <dbReference type="Proteomes" id="UP000645257"/>
    </source>
</evidence>
<evidence type="ECO:0000256" key="1">
    <source>
        <dbReference type="ARBA" id="ARBA00000083"/>
    </source>
</evidence>
<reference evidence="11" key="1">
    <citation type="journal article" date="2014" name="Int. J. Syst. Evol. Microbiol.">
        <title>Complete genome sequence of Corynebacterium casei LMG S-19264T (=DSM 44701T), isolated from a smear-ripened cheese.</title>
        <authorList>
            <consortium name="US DOE Joint Genome Institute (JGI-PGF)"/>
            <person name="Walter F."/>
            <person name="Albersmeier A."/>
            <person name="Kalinowski J."/>
            <person name="Ruckert C."/>
        </authorList>
    </citation>
    <scope>NUCLEOTIDE SEQUENCE</scope>
    <source>
        <strain evidence="11">KCTC 32182</strain>
    </source>
</reference>
<dbReference type="NCBIfam" id="TIGR01179">
    <property type="entry name" value="galE"/>
    <property type="match status" value="1"/>
</dbReference>
<evidence type="ECO:0000256" key="3">
    <source>
        <dbReference type="ARBA" id="ARBA00004947"/>
    </source>
</evidence>
<comment type="similarity">
    <text evidence="4 9">Belongs to the NAD(P)-dependent epimerase/dehydratase family.</text>
</comment>
<dbReference type="PANTHER" id="PTHR43725:SF47">
    <property type="entry name" value="UDP-GLUCOSE 4-EPIMERASE"/>
    <property type="match status" value="1"/>
</dbReference>
<evidence type="ECO:0000256" key="7">
    <source>
        <dbReference type="ARBA" id="ARBA00023027"/>
    </source>
</evidence>
<proteinExistence type="inferred from homology"/>
<evidence type="ECO:0000256" key="8">
    <source>
        <dbReference type="ARBA" id="ARBA00023235"/>
    </source>
</evidence>
<comment type="pathway">
    <text evidence="3 9">Carbohydrate metabolism; galactose metabolism.</text>
</comment>
<dbReference type="PANTHER" id="PTHR43725">
    <property type="entry name" value="UDP-GLUCOSE 4-EPIMERASE"/>
    <property type="match status" value="1"/>
</dbReference>
<evidence type="ECO:0000256" key="5">
    <source>
        <dbReference type="ARBA" id="ARBA00013189"/>
    </source>
</evidence>
<accession>A0A918P0H3</accession>
<dbReference type="GO" id="GO:0005829">
    <property type="term" value="C:cytosol"/>
    <property type="evidence" value="ECO:0007669"/>
    <property type="project" value="TreeGrafter"/>
</dbReference>
<comment type="cofactor">
    <cofactor evidence="2 9">
        <name>NAD(+)</name>
        <dbReference type="ChEBI" id="CHEBI:57540"/>
    </cofactor>
</comment>
<gene>
    <name evidence="11" type="primary">galE</name>
    <name evidence="11" type="ORF">GCM10011289_12870</name>
</gene>
<dbReference type="CDD" id="cd05247">
    <property type="entry name" value="UDP_G4E_1_SDR_e"/>
    <property type="match status" value="1"/>
</dbReference>
<dbReference type="InterPro" id="IPR005886">
    <property type="entry name" value="UDP_G4E"/>
</dbReference>
<dbReference type="GO" id="GO:0006012">
    <property type="term" value="P:galactose metabolic process"/>
    <property type="evidence" value="ECO:0007669"/>
    <property type="project" value="InterPro"/>
</dbReference>
<dbReference type="EMBL" id="BMYX01000005">
    <property type="protein sequence ID" value="GGY11363.1"/>
    <property type="molecule type" value="Genomic_DNA"/>
</dbReference>
<comment type="subunit">
    <text evidence="9">Homodimer.</text>
</comment>
<dbReference type="Gene3D" id="3.90.25.10">
    <property type="entry name" value="UDP-galactose 4-epimerase, domain 1"/>
    <property type="match status" value="1"/>
</dbReference>
<keyword evidence="12" id="KW-1185">Reference proteome</keyword>
<dbReference type="Gene3D" id="3.40.50.720">
    <property type="entry name" value="NAD(P)-binding Rossmann-like Domain"/>
    <property type="match status" value="1"/>
</dbReference>
<feature type="domain" description="NAD(P)-binding" evidence="10">
    <location>
        <begin position="7"/>
        <end position="281"/>
    </location>
</feature>
<comment type="caution">
    <text evidence="11">The sequence shown here is derived from an EMBL/GenBank/DDBJ whole genome shotgun (WGS) entry which is preliminary data.</text>
</comment>
<organism evidence="11 12">
    <name type="scientific">Paludibacterium paludis</name>
    <dbReference type="NCBI Taxonomy" id="1225769"/>
    <lineage>
        <taxon>Bacteria</taxon>
        <taxon>Pseudomonadati</taxon>
        <taxon>Pseudomonadota</taxon>
        <taxon>Betaproteobacteria</taxon>
        <taxon>Neisseriales</taxon>
        <taxon>Chromobacteriaceae</taxon>
        <taxon>Paludibacterium</taxon>
    </lineage>
</organism>
<evidence type="ECO:0000256" key="6">
    <source>
        <dbReference type="ARBA" id="ARBA00018569"/>
    </source>
</evidence>
<evidence type="ECO:0000259" key="10">
    <source>
        <dbReference type="Pfam" id="PF16363"/>
    </source>
</evidence>
<reference evidence="11" key="2">
    <citation type="submission" date="2020-09" db="EMBL/GenBank/DDBJ databases">
        <authorList>
            <person name="Sun Q."/>
            <person name="Kim S."/>
        </authorList>
    </citation>
    <scope>NUCLEOTIDE SEQUENCE</scope>
    <source>
        <strain evidence="11">KCTC 32182</strain>
    </source>
</reference>
<dbReference type="Proteomes" id="UP000645257">
    <property type="component" value="Unassembled WGS sequence"/>
</dbReference>
<dbReference type="EC" id="5.1.3.2" evidence="5 9"/>
<comment type="catalytic activity">
    <reaction evidence="1 9">
        <text>UDP-alpha-D-glucose = UDP-alpha-D-galactose</text>
        <dbReference type="Rhea" id="RHEA:22168"/>
        <dbReference type="ChEBI" id="CHEBI:58885"/>
        <dbReference type="ChEBI" id="CHEBI:66914"/>
        <dbReference type="EC" id="5.1.3.2"/>
    </reaction>
</comment>
<keyword evidence="7 9" id="KW-0520">NAD</keyword>
<protein>
    <recommendedName>
        <fullName evidence="6 9">UDP-glucose 4-epimerase</fullName>
        <ecNumber evidence="5 9">5.1.3.2</ecNumber>
    </recommendedName>
</protein>
<dbReference type="Pfam" id="PF16363">
    <property type="entry name" value="GDP_Man_Dehyd"/>
    <property type="match status" value="1"/>
</dbReference>
<evidence type="ECO:0000313" key="11">
    <source>
        <dbReference type="EMBL" id="GGY11363.1"/>
    </source>
</evidence>
<evidence type="ECO:0000256" key="2">
    <source>
        <dbReference type="ARBA" id="ARBA00001911"/>
    </source>
</evidence>
<dbReference type="GO" id="GO:0003978">
    <property type="term" value="F:UDP-glucose 4-epimerase activity"/>
    <property type="evidence" value="ECO:0007669"/>
    <property type="project" value="UniProtKB-UniRule"/>
</dbReference>
<dbReference type="AlphaFoldDB" id="A0A918P0H3"/>
<evidence type="ECO:0000256" key="4">
    <source>
        <dbReference type="ARBA" id="ARBA00007637"/>
    </source>
</evidence>
<evidence type="ECO:0000256" key="9">
    <source>
        <dbReference type="RuleBase" id="RU366046"/>
    </source>
</evidence>
<name>A0A918P0H3_9NEIS</name>
<dbReference type="SUPFAM" id="SSF51735">
    <property type="entry name" value="NAD(P)-binding Rossmann-fold domains"/>
    <property type="match status" value="1"/>
</dbReference>
<sequence length="295" mass="32212">MQSIAGRELTFYQADIRDGQALDRILADHPVDGVIHFAALKSVGESVAQPLRYYENNIVGTLVLLESLRKAGVRRIVFSSSATVYGDPLSVPINETCPIGVITNPYGRSKRMMEEILEDVAKAEPGWQIGLLRYFNPAGAHESGLIGEDPNGIPNNLMPYISQVAVGKLAALNVFGNDYPTHDGTGVRDYIHVVDLAVAHVKAIQTLTAVEGVLTLNLGTGQGYSVLDMVKAFSDACGHTIPYVIAPRRNGDVACCYADPARAREVLGWQATRTLQDMCRDSWRWQQNNPNGYPD</sequence>
<keyword evidence="8 9" id="KW-0413">Isomerase</keyword>
<dbReference type="InterPro" id="IPR016040">
    <property type="entry name" value="NAD(P)-bd_dom"/>
</dbReference>
<dbReference type="InterPro" id="IPR036291">
    <property type="entry name" value="NAD(P)-bd_dom_sf"/>
</dbReference>
<keyword evidence="9" id="KW-0119">Carbohydrate metabolism</keyword>
<dbReference type="NCBIfam" id="NF007956">
    <property type="entry name" value="PRK10675.1"/>
    <property type="match status" value="1"/>
</dbReference>